<dbReference type="KEGG" id="ols:Olsu_0596"/>
<organism evidence="3 4">
    <name type="scientific">Olsenella uli (strain ATCC 49627 / DSM 7084 / CCUG 31166 / CIP 109912 / JCM 12494 / LMG 11480 / NCIMB 702895 / VPI D76D-27C)</name>
    <name type="common">Lactobacillus uli</name>
    <dbReference type="NCBI Taxonomy" id="633147"/>
    <lineage>
        <taxon>Bacteria</taxon>
        <taxon>Bacillati</taxon>
        <taxon>Actinomycetota</taxon>
        <taxon>Coriobacteriia</taxon>
        <taxon>Coriobacteriales</taxon>
        <taxon>Atopobiaceae</taxon>
        <taxon>Olsenella</taxon>
    </lineage>
</organism>
<dbReference type="PANTHER" id="PTHR48090">
    <property type="entry name" value="UNDECAPRENYL-PHOSPHATE 4-DEOXY-4-FORMAMIDO-L-ARABINOSE TRANSFERASE-RELATED"/>
    <property type="match status" value="1"/>
</dbReference>
<dbReference type="GO" id="GO:0016740">
    <property type="term" value="F:transferase activity"/>
    <property type="evidence" value="ECO:0007669"/>
    <property type="project" value="UniProtKB-KW"/>
</dbReference>
<evidence type="ECO:0000313" key="4">
    <source>
        <dbReference type="Proteomes" id="UP000000333"/>
    </source>
</evidence>
<dbReference type="STRING" id="633147.Olsu_0596"/>
<dbReference type="eggNOG" id="COG1216">
    <property type="taxonomic scope" value="Bacteria"/>
</dbReference>
<dbReference type="InterPro" id="IPR050256">
    <property type="entry name" value="Glycosyltransferase_2"/>
</dbReference>
<dbReference type="RefSeq" id="WP_013251463.1">
    <property type="nucleotide sequence ID" value="NC_014363.1"/>
</dbReference>
<feature type="domain" description="Glycosyltransferase 2-like" evidence="2">
    <location>
        <begin position="12"/>
        <end position="164"/>
    </location>
</feature>
<dbReference type="InterPro" id="IPR001173">
    <property type="entry name" value="Glyco_trans_2-like"/>
</dbReference>
<keyword evidence="4" id="KW-1185">Reference proteome</keyword>
<dbReference type="InterPro" id="IPR029044">
    <property type="entry name" value="Nucleotide-diphossugar_trans"/>
</dbReference>
<protein>
    <submittedName>
        <fullName evidence="3">Glycosyl transferase family 2</fullName>
    </submittedName>
</protein>
<dbReference type="CAZy" id="GT2">
    <property type="family name" value="Glycosyltransferase Family 2"/>
</dbReference>
<dbReference type="CDD" id="cd04179">
    <property type="entry name" value="DPM_DPG-synthase_like"/>
    <property type="match status" value="1"/>
</dbReference>
<reference evidence="3 4" key="1">
    <citation type="journal article" date="2010" name="Stand. Genomic Sci.">
        <title>Complete genome sequence of Olsenella uli type strain (VPI D76D-27C).</title>
        <authorList>
            <person name="Goker M."/>
            <person name="Held B."/>
            <person name="Lucas S."/>
            <person name="Nolan M."/>
            <person name="Yasawong M."/>
            <person name="Glavina Del Rio T."/>
            <person name="Tice H."/>
            <person name="Cheng J.F."/>
            <person name="Bruce D."/>
            <person name="Detter J.C."/>
            <person name="Tapia R."/>
            <person name="Han C."/>
            <person name="Goodwin L."/>
            <person name="Pitluck S."/>
            <person name="Liolios K."/>
            <person name="Ivanova N."/>
            <person name="Mavromatis K."/>
            <person name="Mikhailova N."/>
            <person name="Pati A."/>
            <person name="Chen A."/>
            <person name="Palaniappan K."/>
            <person name="Land M."/>
            <person name="Hauser L."/>
            <person name="Chang Y.J."/>
            <person name="Jeffries C.D."/>
            <person name="Rohde M."/>
            <person name="Sikorski J."/>
            <person name="Pukall R."/>
            <person name="Woyke T."/>
            <person name="Bristow J."/>
            <person name="Eisen J.A."/>
            <person name="Markowitz V."/>
            <person name="Hugenholtz P."/>
            <person name="Kyrpides N.C."/>
            <person name="Klenk H.P."/>
            <person name="Lapidus A."/>
        </authorList>
    </citation>
    <scope>NUCLEOTIDE SEQUENCE [LARGE SCALE GENOMIC DNA]</scope>
    <source>
        <strain evidence="4">ATCC 49627 / DSM 7084 / CIP 109912 / JCM 12494 / NCIMB 702895 / VPI D76D-27C</strain>
    </source>
</reference>
<comment type="similarity">
    <text evidence="1">Belongs to the glycosyltransferase 2 family.</text>
</comment>
<sequence length="239" mass="26350">MGIYDDKPRVLLVVPAHNEEGSILSVAHQIMESGYDYIVINDGSTDGTLRICQTYGLNYIDLPINLGIGGAVQTGHRYALEHGYDVDIQVDGDGQHDISYVPRLLEEIDRGADLVIGSRFMGEAEGFQSTFLRRTGIKWLEGCIKFVTGLTITDCTSGFRASGRRAMSLFALNYPCDYPEPESIVTAHTHDLVVREVPVVMRDRQSGTSSINALRSIYYMVKVTLAVLIEGMGQRGGKK</sequence>
<accession>E1QZ97</accession>
<dbReference type="Pfam" id="PF00535">
    <property type="entry name" value="Glycos_transf_2"/>
    <property type="match status" value="1"/>
</dbReference>
<evidence type="ECO:0000313" key="3">
    <source>
        <dbReference type="EMBL" id="ADK67711.1"/>
    </source>
</evidence>
<evidence type="ECO:0000256" key="1">
    <source>
        <dbReference type="ARBA" id="ARBA00006739"/>
    </source>
</evidence>
<dbReference type="EMBL" id="CP002106">
    <property type="protein sequence ID" value="ADK67711.1"/>
    <property type="molecule type" value="Genomic_DNA"/>
</dbReference>
<proteinExistence type="inferred from homology"/>
<gene>
    <name evidence="3" type="ordered locus">Olsu_0596</name>
</gene>
<dbReference type="GeneID" id="78512023"/>
<dbReference type="AlphaFoldDB" id="E1QZ97"/>
<keyword evidence="3" id="KW-0808">Transferase</keyword>
<dbReference type="PANTHER" id="PTHR48090:SF7">
    <property type="entry name" value="RFBJ PROTEIN"/>
    <property type="match status" value="1"/>
</dbReference>
<name>E1QZ97_OLSUV</name>
<dbReference type="Gene3D" id="3.90.550.10">
    <property type="entry name" value="Spore Coat Polysaccharide Biosynthesis Protein SpsA, Chain A"/>
    <property type="match status" value="1"/>
</dbReference>
<dbReference type="HOGENOM" id="CLU_033536_7_4_11"/>
<dbReference type="SUPFAM" id="SSF53448">
    <property type="entry name" value="Nucleotide-diphospho-sugar transferases"/>
    <property type="match status" value="1"/>
</dbReference>
<evidence type="ECO:0000259" key="2">
    <source>
        <dbReference type="Pfam" id="PF00535"/>
    </source>
</evidence>
<dbReference type="Proteomes" id="UP000000333">
    <property type="component" value="Chromosome"/>
</dbReference>
<dbReference type="OrthoDB" id="9810303at2"/>